<protein>
    <submittedName>
        <fullName evidence="2">Uncharacterized protein</fullName>
    </submittedName>
</protein>
<sequence>MKNWKIILLHFAAFIALSIIWCFSAESVLRNVAPELNYVEIWIKLVIMGIIILFILTLISMILCLVKKRNS</sequence>
<dbReference type="Proteomes" id="UP000245375">
    <property type="component" value="Unassembled WGS sequence"/>
</dbReference>
<name>A0A2U2X7D5_9FLAO</name>
<gene>
    <name evidence="2" type="ORF">DIS18_03945</name>
</gene>
<keyword evidence="3" id="KW-1185">Reference proteome</keyword>
<keyword evidence="1" id="KW-0472">Membrane</keyword>
<keyword evidence="1" id="KW-0812">Transmembrane</keyword>
<reference evidence="2 3" key="2">
    <citation type="submission" date="2018-05" db="EMBL/GenBank/DDBJ databases">
        <title>Algibacter marinivivus sp. nov., isolated from sample around a algae.</title>
        <authorList>
            <person name="Zhong X."/>
        </authorList>
    </citation>
    <scope>NUCLEOTIDE SEQUENCE [LARGE SCALE GENOMIC DNA]</scope>
    <source>
        <strain evidence="2 3">ZY111</strain>
    </source>
</reference>
<reference evidence="3" key="1">
    <citation type="submission" date="2018-05" db="EMBL/GenBank/DDBJ databases">
        <title>Algibacter marinivivus sp. nov., isolated from sample around a algae.</title>
        <authorList>
            <person name="Lu D."/>
        </authorList>
    </citation>
    <scope>NUCLEOTIDE SEQUENCE [LARGE SCALE GENOMIC DNA]</scope>
    <source>
        <strain evidence="3">ZY111</strain>
    </source>
</reference>
<comment type="caution">
    <text evidence="2">The sequence shown here is derived from an EMBL/GenBank/DDBJ whole genome shotgun (WGS) entry which is preliminary data.</text>
</comment>
<dbReference type="AlphaFoldDB" id="A0A2U2X7D5"/>
<evidence type="ECO:0000256" key="1">
    <source>
        <dbReference type="SAM" id="Phobius"/>
    </source>
</evidence>
<proteinExistence type="predicted"/>
<evidence type="ECO:0000313" key="2">
    <source>
        <dbReference type="EMBL" id="PWH83715.1"/>
    </source>
</evidence>
<feature type="transmembrane region" description="Helical" evidence="1">
    <location>
        <begin position="41"/>
        <end position="66"/>
    </location>
</feature>
<dbReference type="EMBL" id="QFRI01000001">
    <property type="protein sequence ID" value="PWH83715.1"/>
    <property type="molecule type" value="Genomic_DNA"/>
</dbReference>
<accession>A0A2U2X7D5</accession>
<organism evidence="2 3">
    <name type="scientific">Algibacter marinivivus</name>
    <dbReference type="NCBI Taxonomy" id="2100723"/>
    <lineage>
        <taxon>Bacteria</taxon>
        <taxon>Pseudomonadati</taxon>
        <taxon>Bacteroidota</taxon>
        <taxon>Flavobacteriia</taxon>
        <taxon>Flavobacteriales</taxon>
        <taxon>Flavobacteriaceae</taxon>
        <taxon>Algibacter</taxon>
    </lineage>
</organism>
<keyword evidence="1" id="KW-1133">Transmembrane helix</keyword>
<evidence type="ECO:0000313" key="3">
    <source>
        <dbReference type="Proteomes" id="UP000245375"/>
    </source>
</evidence>